<dbReference type="PROSITE" id="PS00606">
    <property type="entry name" value="KS3_1"/>
    <property type="match status" value="1"/>
</dbReference>
<evidence type="ECO:0000256" key="10">
    <source>
        <dbReference type="ARBA" id="ARBA00023315"/>
    </source>
</evidence>
<dbReference type="InterPro" id="IPR017568">
    <property type="entry name" value="3-oxoacyl-ACP_synth-2"/>
</dbReference>
<sequence length="413" mass="43043">MEHRVVVTGMGAVTPVGNSATETWDAFIAGKNGIGAITRFDTTDFKVKVAGEVKDLDCAERLGCNTRHMDLFVQYALVAADEAIAQAGLDAEGSCDRDRVGVYVGSGIGGMKSYTDNVDVMRARGARRVSPFMIPMMIANMAAGEIAIRQKLYGPTLPVVTACATSAHTIGEAFRAIKHGYADAIVAGGSEGALVPEAVAGFTNAKALTKNPDPETACRPFDAGRDGFVMGEGAGIVVLEGLEHARARGAKILAEVVGYGNTCDGYHITSPDPESRGITRAIVEAMEGTGLDVAEGLYINAHGTSTKLNDASETRGFKLALGEEAARAAHISSTKSMTGHMLGATGAVEAIACVGALTEGIIPPTIHYAEADPECDLDYTPNQAVSAQVRWALSTNLGFGGHNAALAFKAYED</sequence>
<evidence type="ECO:0000259" key="17">
    <source>
        <dbReference type="PROSITE" id="PS52004"/>
    </source>
</evidence>
<evidence type="ECO:0000256" key="16">
    <source>
        <dbReference type="RuleBase" id="RU003694"/>
    </source>
</evidence>
<evidence type="ECO:0000256" key="6">
    <source>
        <dbReference type="ARBA" id="ARBA00022679"/>
    </source>
</evidence>
<keyword evidence="10 14" id="KW-0012">Acyltransferase</keyword>
<comment type="function">
    <text evidence="11 14">Involved in the type II fatty acid elongation cycle. Catalyzes the elongation of a wide range of acyl-ACP by the addition of two carbons from malonyl-ACP to an acyl acceptor. Can efficiently catalyze the conversion of palmitoleoyl-ACP (cis-hexadec-9-enoyl-ACP) to cis-vaccenoyl-ACP (cis-octadec-11-enoyl-ACP), an essential step in the thermal regulation of fatty acid composition.</text>
</comment>
<evidence type="ECO:0000256" key="1">
    <source>
        <dbReference type="ARBA" id="ARBA00005194"/>
    </source>
</evidence>
<evidence type="ECO:0000313" key="18">
    <source>
        <dbReference type="EMBL" id="OUN41403.1"/>
    </source>
</evidence>
<evidence type="ECO:0000256" key="15">
    <source>
        <dbReference type="PIRSR" id="PIRSR000447-1"/>
    </source>
</evidence>
<keyword evidence="9 14" id="KW-0275">Fatty acid biosynthesis</keyword>
<dbReference type="STRING" id="1118060.GCA_000311845_01364"/>
<evidence type="ECO:0000256" key="9">
    <source>
        <dbReference type="ARBA" id="ARBA00023160"/>
    </source>
</evidence>
<dbReference type="NCBIfam" id="NF005589">
    <property type="entry name" value="PRK07314.1"/>
    <property type="match status" value="1"/>
</dbReference>
<dbReference type="SUPFAM" id="SSF53901">
    <property type="entry name" value="Thiolase-like"/>
    <property type="match status" value="2"/>
</dbReference>
<evidence type="ECO:0000256" key="2">
    <source>
        <dbReference type="ARBA" id="ARBA00008467"/>
    </source>
</evidence>
<dbReference type="GO" id="GO:0006633">
    <property type="term" value="P:fatty acid biosynthetic process"/>
    <property type="evidence" value="ECO:0007669"/>
    <property type="project" value="UniProtKB-UniRule"/>
</dbReference>
<keyword evidence="7" id="KW-0276">Fatty acid metabolism</keyword>
<dbReference type="PANTHER" id="PTHR11712">
    <property type="entry name" value="POLYKETIDE SYNTHASE-RELATED"/>
    <property type="match status" value="1"/>
</dbReference>
<evidence type="ECO:0000256" key="5">
    <source>
        <dbReference type="ARBA" id="ARBA00022516"/>
    </source>
</evidence>
<evidence type="ECO:0000256" key="12">
    <source>
        <dbReference type="ARBA" id="ARBA00047318"/>
    </source>
</evidence>
<dbReference type="InterPro" id="IPR018201">
    <property type="entry name" value="Ketoacyl_synth_AS"/>
</dbReference>
<dbReference type="GO" id="GO:0005829">
    <property type="term" value="C:cytosol"/>
    <property type="evidence" value="ECO:0007669"/>
    <property type="project" value="TreeGrafter"/>
</dbReference>
<comment type="catalytic activity">
    <reaction evidence="13 14">
        <text>a fatty acyl-[ACP] + malonyl-[ACP] + H(+) = a 3-oxoacyl-[ACP] + holo-[ACP] + CO2</text>
        <dbReference type="Rhea" id="RHEA:22836"/>
        <dbReference type="Rhea" id="RHEA-COMP:9623"/>
        <dbReference type="Rhea" id="RHEA-COMP:9685"/>
        <dbReference type="Rhea" id="RHEA-COMP:9916"/>
        <dbReference type="Rhea" id="RHEA-COMP:14125"/>
        <dbReference type="ChEBI" id="CHEBI:15378"/>
        <dbReference type="ChEBI" id="CHEBI:16526"/>
        <dbReference type="ChEBI" id="CHEBI:64479"/>
        <dbReference type="ChEBI" id="CHEBI:78449"/>
        <dbReference type="ChEBI" id="CHEBI:78776"/>
        <dbReference type="ChEBI" id="CHEBI:138651"/>
    </reaction>
</comment>
<dbReference type="Proteomes" id="UP000196560">
    <property type="component" value="Unassembled WGS sequence"/>
</dbReference>
<proteinExistence type="inferred from homology"/>
<dbReference type="InterPro" id="IPR014031">
    <property type="entry name" value="Ketoacyl_synth_C"/>
</dbReference>
<keyword evidence="5 14" id="KW-0444">Lipid biosynthesis</keyword>
<feature type="domain" description="Ketosynthase family 3 (KS3)" evidence="17">
    <location>
        <begin position="2"/>
        <end position="410"/>
    </location>
</feature>
<accession>A0A1Y3TY65</accession>
<dbReference type="Pfam" id="PF02801">
    <property type="entry name" value="Ketoacyl-synt_C"/>
    <property type="match status" value="1"/>
</dbReference>
<keyword evidence="19" id="KW-1185">Reference proteome</keyword>
<dbReference type="Pfam" id="PF00109">
    <property type="entry name" value="ketoacyl-synt"/>
    <property type="match status" value="1"/>
</dbReference>
<keyword evidence="6 14" id="KW-0808">Transferase</keyword>
<dbReference type="PIRSF" id="PIRSF000447">
    <property type="entry name" value="KAS_II"/>
    <property type="match status" value="1"/>
</dbReference>
<dbReference type="Gene3D" id="3.40.47.10">
    <property type="match status" value="1"/>
</dbReference>
<dbReference type="EC" id="2.3.1.179" evidence="3 14"/>
<comment type="catalytic activity">
    <reaction evidence="12 14">
        <text>(9Z)-hexadecenoyl-[ACP] + malonyl-[ACP] + H(+) = 3-oxo-(11Z)-octadecenoyl-[ACP] + holo-[ACP] + CO2</text>
        <dbReference type="Rhea" id="RHEA:55040"/>
        <dbReference type="Rhea" id="RHEA-COMP:9623"/>
        <dbReference type="Rhea" id="RHEA-COMP:9685"/>
        <dbReference type="Rhea" id="RHEA-COMP:10800"/>
        <dbReference type="Rhea" id="RHEA-COMP:14074"/>
        <dbReference type="ChEBI" id="CHEBI:15378"/>
        <dbReference type="ChEBI" id="CHEBI:16526"/>
        <dbReference type="ChEBI" id="CHEBI:64479"/>
        <dbReference type="ChEBI" id="CHEBI:78449"/>
        <dbReference type="ChEBI" id="CHEBI:83989"/>
        <dbReference type="ChEBI" id="CHEBI:138538"/>
        <dbReference type="EC" id="2.3.1.179"/>
    </reaction>
</comment>
<evidence type="ECO:0000256" key="11">
    <source>
        <dbReference type="ARBA" id="ARBA00024006"/>
    </source>
</evidence>
<dbReference type="PROSITE" id="PS52004">
    <property type="entry name" value="KS3_2"/>
    <property type="match status" value="1"/>
</dbReference>
<dbReference type="FunFam" id="3.40.47.10:FF:000018">
    <property type="entry name" value="3-oxoacyl-[acyl-carrier-protein] synthase 2"/>
    <property type="match status" value="1"/>
</dbReference>
<comment type="similarity">
    <text evidence="2 14 16">Belongs to the thiolase-like superfamily. Beta-ketoacyl-ACP synthases family.</text>
</comment>
<dbReference type="RefSeq" id="WP_087187007.1">
    <property type="nucleotide sequence ID" value="NZ_NFHO01000014.1"/>
</dbReference>
<organism evidence="18 19">
    <name type="scientific">Enorma massiliensis</name>
    <dbReference type="NCBI Taxonomy" id="1472761"/>
    <lineage>
        <taxon>Bacteria</taxon>
        <taxon>Bacillati</taxon>
        <taxon>Actinomycetota</taxon>
        <taxon>Coriobacteriia</taxon>
        <taxon>Coriobacteriales</taxon>
        <taxon>Coriobacteriaceae</taxon>
        <taxon>Enorma</taxon>
    </lineage>
</organism>
<dbReference type="InterPro" id="IPR014030">
    <property type="entry name" value="Ketoacyl_synth_N"/>
</dbReference>
<dbReference type="UniPathway" id="UPA00094"/>
<dbReference type="InterPro" id="IPR000794">
    <property type="entry name" value="Beta-ketoacyl_synthase"/>
</dbReference>
<dbReference type="eggNOG" id="COG0304">
    <property type="taxonomic scope" value="Bacteria"/>
</dbReference>
<evidence type="ECO:0000256" key="8">
    <source>
        <dbReference type="ARBA" id="ARBA00023098"/>
    </source>
</evidence>
<name>A0A1Y3TY65_9ACTN</name>
<dbReference type="InterPro" id="IPR020841">
    <property type="entry name" value="PKS_Beta-ketoAc_synthase_dom"/>
</dbReference>
<dbReference type="InterPro" id="IPR016039">
    <property type="entry name" value="Thiolase-like"/>
</dbReference>
<dbReference type="GO" id="GO:0004315">
    <property type="term" value="F:3-oxoacyl-[acyl-carrier-protein] synthase activity"/>
    <property type="evidence" value="ECO:0007669"/>
    <property type="project" value="UniProtKB-UniRule"/>
</dbReference>
<evidence type="ECO:0000256" key="4">
    <source>
        <dbReference type="ARBA" id="ARBA00014657"/>
    </source>
</evidence>
<dbReference type="SMART" id="SM00825">
    <property type="entry name" value="PKS_KS"/>
    <property type="match status" value="1"/>
</dbReference>
<dbReference type="EMBL" id="NFHO01000014">
    <property type="protein sequence ID" value="OUN41403.1"/>
    <property type="molecule type" value="Genomic_DNA"/>
</dbReference>
<feature type="active site" description="For beta-ketoacyl synthase activity" evidence="15">
    <location>
        <position position="163"/>
    </location>
</feature>
<reference evidence="19" key="1">
    <citation type="submission" date="2017-04" db="EMBL/GenBank/DDBJ databases">
        <title>Function of individual gut microbiota members based on whole genome sequencing of pure cultures obtained from chicken caecum.</title>
        <authorList>
            <person name="Medvecky M."/>
            <person name="Cejkova D."/>
            <person name="Polansky O."/>
            <person name="Karasova D."/>
            <person name="Kubasova T."/>
            <person name="Cizek A."/>
            <person name="Rychlik I."/>
        </authorList>
    </citation>
    <scope>NUCLEOTIDE SEQUENCE [LARGE SCALE GENOMIC DNA]</scope>
    <source>
        <strain evidence="19">An70</strain>
    </source>
</reference>
<keyword evidence="8" id="KW-0443">Lipid metabolism</keyword>
<evidence type="ECO:0000256" key="7">
    <source>
        <dbReference type="ARBA" id="ARBA00022832"/>
    </source>
</evidence>
<evidence type="ECO:0000256" key="14">
    <source>
        <dbReference type="PIRNR" id="PIRNR000447"/>
    </source>
</evidence>
<dbReference type="CDD" id="cd00834">
    <property type="entry name" value="KAS_I_II"/>
    <property type="match status" value="1"/>
</dbReference>
<gene>
    <name evidence="18" type="ORF">B5G21_09730</name>
</gene>
<comment type="pathway">
    <text evidence="1 14">Lipid metabolism; fatty acid biosynthesis.</text>
</comment>
<evidence type="ECO:0000256" key="3">
    <source>
        <dbReference type="ARBA" id="ARBA00012356"/>
    </source>
</evidence>
<evidence type="ECO:0000313" key="19">
    <source>
        <dbReference type="Proteomes" id="UP000196560"/>
    </source>
</evidence>
<evidence type="ECO:0000256" key="13">
    <source>
        <dbReference type="ARBA" id="ARBA00047659"/>
    </source>
</evidence>
<dbReference type="AlphaFoldDB" id="A0A1Y3TY65"/>
<dbReference type="PANTHER" id="PTHR11712:SF336">
    <property type="entry name" value="3-OXOACYL-[ACYL-CARRIER-PROTEIN] SYNTHASE, MITOCHONDRIAL"/>
    <property type="match status" value="1"/>
</dbReference>
<protein>
    <recommendedName>
        <fullName evidence="4 14">3-oxoacyl-[acyl-carrier-protein] synthase 2</fullName>
        <ecNumber evidence="3 14">2.3.1.179</ecNumber>
    </recommendedName>
</protein>
<dbReference type="NCBIfam" id="TIGR03150">
    <property type="entry name" value="fabF"/>
    <property type="match status" value="1"/>
</dbReference>
<comment type="caution">
    <text evidence="18">The sequence shown here is derived from an EMBL/GenBank/DDBJ whole genome shotgun (WGS) entry which is preliminary data.</text>
</comment>